<comment type="caution">
    <text evidence="2">The sequence shown here is derived from an EMBL/GenBank/DDBJ whole genome shotgun (WGS) entry which is preliminary data.</text>
</comment>
<organism evidence="2 3">
    <name type="scientific">Jeongeupia chitinilytica</name>
    <dbReference type="NCBI Taxonomy" id="1041641"/>
    <lineage>
        <taxon>Bacteria</taxon>
        <taxon>Pseudomonadati</taxon>
        <taxon>Pseudomonadota</taxon>
        <taxon>Betaproteobacteria</taxon>
        <taxon>Neisseriales</taxon>
        <taxon>Chitinibacteraceae</taxon>
        <taxon>Jeongeupia</taxon>
    </lineage>
</organism>
<evidence type="ECO:0000256" key="1">
    <source>
        <dbReference type="SAM" id="SignalP"/>
    </source>
</evidence>
<gene>
    <name evidence="2" type="ORF">GCM10007350_29210</name>
</gene>
<feature type="chain" id="PRO_5047051016" description="Lipoprotein" evidence="1">
    <location>
        <begin position="22"/>
        <end position="232"/>
    </location>
</feature>
<evidence type="ECO:0000313" key="3">
    <source>
        <dbReference type="Proteomes" id="UP000604737"/>
    </source>
</evidence>
<keyword evidence="1" id="KW-0732">Signal</keyword>
<keyword evidence="3" id="KW-1185">Reference proteome</keyword>
<evidence type="ECO:0008006" key="4">
    <source>
        <dbReference type="Google" id="ProtNLM"/>
    </source>
</evidence>
<protein>
    <recommendedName>
        <fullName evidence="4">Lipoprotein</fullName>
    </recommendedName>
</protein>
<evidence type="ECO:0000313" key="2">
    <source>
        <dbReference type="EMBL" id="GHD66660.1"/>
    </source>
</evidence>
<proteinExistence type="predicted"/>
<dbReference type="EMBL" id="BMYO01000008">
    <property type="protein sequence ID" value="GHD66660.1"/>
    <property type="molecule type" value="Genomic_DNA"/>
</dbReference>
<reference evidence="3" key="1">
    <citation type="journal article" date="2019" name="Int. J. Syst. Evol. Microbiol.">
        <title>The Global Catalogue of Microorganisms (GCM) 10K type strain sequencing project: providing services to taxonomists for standard genome sequencing and annotation.</title>
        <authorList>
            <consortium name="The Broad Institute Genomics Platform"/>
            <consortium name="The Broad Institute Genome Sequencing Center for Infectious Disease"/>
            <person name="Wu L."/>
            <person name="Ma J."/>
        </authorList>
    </citation>
    <scope>NUCLEOTIDE SEQUENCE [LARGE SCALE GENOMIC DNA]</scope>
    <source>
        <strain evidence="3">KCTC 23701</strain>
    </source>
</reference>
<dbReference type="RefSeq" id="WP_189461639.1">
    <property type="nucleotide sequence ID" value="NZ_BMYO01000008.1"/>
</dbReference>
<name>A0ABQ3H4J2_9NEIS</name>
<sequence>MKRWLAPVVAFGLLASPFAAADDDGARYWSSGGRGEGYCEIRQRVDDRVVLELRGNDVRVRTLGGEHFPLGQVRCSGPLPDNPRDFRVELRSGRGHLTRADPPSGRRPAQIELFDPRSSNALYIVDIRWRDDRWSGDDDDHDSNKVVKRCQSAVQDEFARRNYGDGKLRFRGQPQLDRNGNEVRVFGSGEARNRNDERDLRYQCMLDRRSGRVRSADYWYDGGALRSVTPQR</sequence>
<accession>A0ABQ3H4J2</accession>
<feature type="signal peptide" evidence="1">
    <location>
        <begin position="1"/>
        <end position="21"/>
    </location>
</feature>
<dbReference type="Proteomes" id="UP000604737">
    <property type="component" value="Unassembled WGS sequence"/>
</dbReference>